<dbReference type="Pfam" id="PF07282">
    <property type="entry name" value="Cas12f1-like_TNB"/>
    <property type="match status" value="1"/>
</dbReference>
<dbReference type="InterPro" id="IPR010095">
    <property type="entry name" value="Cas12f1-like_TNB"/>
</dbReference>
<proteinExistence type="predicted"/>
<dbReference type="AlphaFoldDB" id="T0YS57"/>
<accession>T0YS57</accession>
<name>T0YS57_9ZZZZ</name>
<evidence type="ECO:0000259" key="2">
    <source>
        <dbReference type="Pfam" id="PF07282"/>
    </source>
</evidence>
<dbReference type="NCBIfam" id="NF040570">
    <property type="entry name" value="guided_TnpB"/>
    <property type="match status" value="1"/>
</dbReference>
<evidence type="ECO:0000256" key="1">
    <source>
        <dbReference type="ARBA" id="ARBA00023125"/>
    </source>
</evidence>
<keyword evidence="1" id="KW-0238">DNA-binding</keyword>
<reference evidence="3" key="2">
    <citation type="journal article" date="2014" name="ISME J.">
        <title>Microbial stratification in low pH oxic and suboxic macroscopic growths along an acid mine drainage.</title>
        <authorList>
            <person name="Mendez-Garcia C."/>
            <person name="Mesa V."/>
            <person name="Sprenger R.R."/>
            <person name="Richter M."/>
            <person name="Diez M.S."/>
            <person name="Solano J."/>
            <person name="Bargiela R."/>
            <person name="Golyshina O.V."/>
            <person name="Manteca A."/>
            <person name="Ramos J.L."/>
            <person name="Gallego J.R."/>
            <person name="Llorente I."/>
            <person name="Martins Dos Santos V.A."/>
            <person name="Jensen O.N."/>
            <person name="Pelaez A.I."/>
            <person name="Sanchez J."/>
            <person name="Ferrer M."/>
        </authorList>
    </citation>
    <scope>NUCLEOTIDE SEQUENCE</scope>
</reference>
<dbReference type="GO" id="GO:0003677">
    <property type="term" value="F:DNA binding"/>
    <property type="evidence" value="ECO:0007669"/>
    <property type="project" value="UniProtKB-KW"/>
</dbReference>
<evidence type="ECO:0000313" key="3">
    <source>
        <dbReference type="EMBL" id="EQD38386.1"/>
    </source>
</evidence>
<feature type="domain" description="Cas12f1-like TNB" evidence="2">
    <location>
        <begin position="26"/>
        <end position="93"/>
    </location>
</feature>
<comment type="caution">
    <text evidence="3">The sequence shown here is derived from an EMBL/GenBank/DDBJ whole genome shotgun (WGS) entry which is preliminary data.</text>
</comment>
<sequence>MVVEDLRPANLLRNHALARSLSDASFGEFVRQLECKCRWDGSRLVKADPFYPSTKKCSCCGNGKEEMPLSERIYHGPVCGLVIDRDLNASRNLAMLAASSAESLNACGERRFMRETAGAAHGMRNLTEVCPWG</sequence>
<gene>
    <name evidence="3" type="ORF">B1B_15822</name>
</gene>
<organism evidence="3">
    <name type="scientific">mine drainage metagenome</name>
    <dbReference type="NCBI Taxonomy" id="410659"/>
    <lineage>
        <taxon>unclassified sequences</taxon>
        <taxon>metagenomes</taxon>
        <taxon>ecological metagenomes</taxon>
    </lineage>
</organism>
<dbReference type="EMBL" id="AUZY01010526">
    <property type="protein sequence ID" value="EQD38386.1"/>
    <property type="molecule type" value="Genomic_DNA"/>
</dbReference>
<reference evidence="3" key="1">
    <citation type="submission" date="2013-08" db="EMBL/GenBank/DDBJ databases">
        <authorList>
            <person name="Mendez C."/>
            <person name="Richter M."/>
            <person name="Ferrer M."/>
            <person name="Sanchez J."/>
        </authorList>
    </citation>
    <scope>NUCLEOTIDE SEQUENCE</scope>
</reference>
<protein>
    <submittedName>
        <fullName evidence="3">ISSoc7, transposase</fullName>
    </submittedName>
</protein>